<keyword evidence="1" id="KW-0456">Lyase</keyword>
<organism evidence="1 2">
    <name type="scientific">Mesorhizobium onobrychidis</name>
    <dbReference type="NCBI Taxonomy" id="2775404"/>
    <lineage>
        <taxon>Bacteria</taxon>
        <taxon>Pseudomonadati</taxon>
        <taxon>Pseudomonadota</taxon>
        <taxon>Alphaproteobacteria</taxon>
        <taxon>Hyphomicrobiales</taxon>
        <taxon>Phyllobacteriaceae</taxon>
        <taxon>Mesorhizobium</taxon>
    </lineage>
</organism>
<dbReference type="Gene3D" id="3.40.50.11310">
    <property type="entry name" value="Bacterial phosphonate metabolism protein PhnH"/>
    <property type="match status" value="1"/>
</dbReference>
<dbReference type="InterPro" id="IPR038058">
    <property type="entry name" value="PhnH-like_sp"/>
</dbReference>
<evidence type="ECO:0000313" key="2">
    <source>
        <dbReference type="Proteomes" id="UP001058098"/>
    </source>
</evidence>
<sequence length="193" mass="21084">MQPGFDDPVFDSQGVFRSVMFATAYPGRIQTLESPSTAPTPLSRAAAALCLTLADIDTPLWLDEATASSEVIAYLHFHCGARILREPGVAVRFAVLSDLGAMPPLSFFHPGDDAYPDRSTTLVVEVQSLTEGPKRRWTGPGIRGTLEIGIAGMPESFWSDWDLNRELYPRGVDVVFTCDRSVLGLPRTIKVES</sequence>
<keyword evidence="2" id="KW-1185">Reference proteome</keyword>
<dbReference type="Pfam" id="PF05845">
    <property type="entry name" value="PhnH"/>
    <property type="match status" value="1"/>
</dbReference>
<proteinExistence type="predicted"/>
<dbReference type="NCBIfam" id="TIGR03292">
    <property type="entry name" value="PhnH_redo"/>
    <property type="match status" value="1"/>
</dbReference>
<dbReference type="Proteomes" id="UP001058098">
    <property type="component" value="Chromosome"/>
</dbReference>
<dbReference type="InterPro" id="IPR008772">
    <property type="entry name" value="Phosphonate_metab_PhnH"/>
</dbReference>
<accession>A0ABY5R996</accession>
<name>A0ABY5R996_9HYPH</name>
<dbReference type="PIRSF" id="PIRSF020680">
    <property type="entry name" value="PhnH"/>
    <property type="match status" value="1"/>
</dbReference>
<evidence type="ECO:0000313" key="1">
    <source>
        <dbReference type="EMBL" id="UVC19217.1"/>
    </source>
</evidence>
<dbReference type="GO" id="GO:0016829">
    <property type="term" value="F:lyase activity"/>
    <property type="evidence" value="ECO:0007669"/>
    <property type="project" value="UniProtKB-KW"/>
</dbReference>
<dbReference type="SUPFAM" id="SSF159709">
    <property type="entry name" value="PhnH-like"/>
    <property type="match status" value="1"/>
</dbReference>
<gene>
    <name evidence="1" type="primary">phnH</name>
    <name evidence="1" type="ORF">IHQ72_32265</name>
</gene>
<protein>
    <submittedName>
        <fullName evidence="1">Phosphonate C-P lyase system protein PhnH</fullName>
    </submittedName>
</protein>
<dbReference type="EMBL" id="CP062229">
    <property type="protein sequence ID" value="UVC19217.1"/>
    <property type="molecule type" value="Genomic_DNA"/>
</dbReference>
<reference evidence="1" key="1">
    <citation type="submission" date="2020-09" db="EMBL/GenBank/DDBJ databases">
        <title>Rhizobia associated with sainfoin plants.</title>
        <authorList>
            <person name="Asharfi S."/>
            <person name="Kuzmanovic N."/>
            <person name="Bunk B."/>
            <person name="Sproeer C."/>
            <person name="Becker M."/>
            <person name="Thuenen T."/>
        </authorList>
    </citation>
    <scope>NUCLEOTIDE SEQUENCE</scope>
    <source>
        <strain evidence="1">OM4</strain>
    </source>
</reference>